<proteinExistence type="inferred from homology"/>
<evidence type="ECO:0000256" key="1">
    <source>
        <dbReference type="ARBA" id="ARBA00004123"/>
    </source>
</evidence>
<comment type="subcellular location">
    <subcellularLocation>
        <location evidence="1">Nucleus</location>
    </subcellularLocation>
</comment>
<dbReference type="Pfam" id="PF12333">
    <property type="entry name" value="Ipi1_N"/>
    <property type="match status" value="1"/>
</dbReference>
<reference evidence="6" key="1">
    <citation type="journal article" date="2019" name="Plant J.">
        <title>Chlorella vulgaris genome assembly and annotation reveals the molecular basis for metabolic acclimation to high light conditions.</title>
        <authorList>
            <person name="Cecchin M."/>
            <person name="Marcolungo L."/>
            <person name="Rossato M."/>
            <person name="Girolomoni L."/>
            <person name="Cosentino E."/>
            <person name="Cuine S."/>
            <person name="Li-Beisson Y."/>
            <person name="Delledonne M."/>
            <person name="Ballottari M."/>
        </authorList>
    </citation>
    <scope>NUCLEOTIDE SEQUENCE</scope>
    <source>
        <strain evidence="6">211/11P</strain>
    </source>
</reference>
<reference evidence="6" key="2">
    <citation type="submission" date="2020-11" db="EMBL/GenBank/DDBJ databases">
        <authorList>
            <person name="Cecchin M."/>
            <person name="Marcolungo L."/>
            <person name="Rossato M."/>
            <person name="Girolomoni L."/>
            <person name="Cosentino E."/>
            <person name="Cuine S."/>
            <person name="Li-Beisson Y."/>
            <person name="Delledonne M."/>
            <person name="Ballottari M."/>
        </authorList>
    </citation>
    <scope>NUCLEOTIDE SEQUENCE</scope>
    <source>
        <strain evidence="6">211/11P</strain>
        <tissue evidence="6">Whole cell</tissue>
    </source>
</reference>
<dbReference type="InterPro" id="IPR011989">
    <property type="entry name" value="ARM-like"/>
</dbReference>
<feature type="compositionally biased region" description="Basic residues" evidence="4">
    <location>
        <begin position="23"/>
        <end position="33"/>
    </location>
</feature>
<evidence type="ECO:0000313" key="7">
    <source>
        <dbReference type="Proteomes" id="UP001055712"/>
    </source>
</evidence>
<feature type="region of interest" description="Disordered" evidence="4">
    <location>
        <begin position="250"/>
        <end position="271"/>
    </location>
</feature>
<organism evidence="6 7">
    <name type="scientific">Chlorella vulgaris</name>
    <name type="common">Green alga</name>
    <dbReference type="NCBI Taxonomy" id="3077"/>
    <lineage>
        <taxon>Eukaryota</taxon>
        <taxon>Viridiplantae</taxon>
        <taxon>Chlorophyta</taxon>
        <taxon>core chlorophytes</taxon>
        <taxon>Trebouxiophyceae</taxon>
        <taxon>Chlorellales</taxon>
        <taxon>Chlorellaceae</taxon>
        <taxon>Chlorella clade</taxon>
        <taxon>Chlorella</taxon>
    </lineage>
</organism>
<keyword evidence="7" id="KW-1185">Reference proteome</keyword>
<dbReference type="AlphaFoldDB" id="A0A9D4TQN7"/>
<comment type="caution">
    <text evidence="6">The sequence shown here is derived from an EMBL/GenBank/DDBJ whole genome shotgun (WGS) entry which is preliminary data.</text>
</comment>
<dbReference type="PANTHER" id="PTHR16056">
    <property type="entry name" value="REGULATOR OF MICROTUBULE DYNAMICS PROTEIN"/>
    <property type="match status" value="1"/>
</dbReference>
<dbReference type="PANTHER" id="PTHR16056:SF2">
    <property type="entry name" value="TESTIS-EXPRESSED PROTEIN 10"/>
    <property type="match status" value="1"/>
</dbReference>
<dbReference type="InterPro" id="IPR016024">
    <property type="entry name" value="ARM-type_fold"/>
</dbReference>
<evidence type="ECO:0000313" key="6">
    <source>
        <dbReference type="EMBL" id="KAI3431796.1"/>
    </source>
</evidence>
<protein>
    <recommendedName>
        <fullName evidence="5">Pre-rRNA-processing protein Ipi1 N-terminal domain-containing protein</fullName>
    </recommendedName>
</protein>
<gene>
    <name evidence="6" type="ORF">D9Q98_010549</name>
</gene>
<name>A0A9D4TQN7_CHLVU</name>
<feature type="domain" description="Pre-rRNA-processing protein Ipi1 N-terminal" evidence="5">
    <location>
        <begin position="146"/>
        <end position="212"/>
    </location>
</feature>
<dbReference type="Gene3D" id="1.25.10.10">
    <property type="entry name" value="Leucine-rich Repeat Variant"/>
    <property type="match status" value="1"/>
</dbReference>
<evidence type="ECO:0000259" key="5">
    <source>
        <dbReference type="Pfam" id="PF12333"/>
    </source>
</evidence>
<sequence>MGKPTGRPGGRKKNAGVGVDFKRAKHRVGKKLPRAQNQTDTSFKSRTISLAEQSLATDKDGQAVTGRNLTLKDLLGQCGHYSERVRRDAMQGLVELLNGHPEELRRHTTLVVEAAAARISDSDAAVRAAARELLEGTLLPALGGHALAPFLPLFMAHVCAAMTHLADQIRADALGFLELLMGARPDLVAAGFLAPVLHHFSDQLSRGSRGRSISAGSLASLQAVVAALERILSAAAAALYAPVGGFAPAGGGGDLPGDEGEQQQQQQQQQQQPAVLLWRRCQWPPLGASVGGYSGVAAGLDGSGGGGSSAGTAAAAGEADADSAAVASATLLGHLLECWSEAGPSQLAEVPELVSAQCLTSILRCCGLLLGHGCGADSLAGSSQDRSSLAAAIIRKVAPHFPQYRPTAAAAPLLVDQLVQLNVAAAQLLARFLPSQQPAAVRGLKVQPDAGIAAGFAAAAGELSGGSEEPWVGRLLDWFAGVMADGAALPTFDGSELFGGSTTAPGDAATGTKDGKQARGGEGGGSKRRRSSGGGGGGGREAALPGEVHQSALDGTLVVLPLLPLARRRQLLGAAWALWQRTSPRSGVRPRLLSFWQSLLHSPAAAFHAPTPGGGPLLQHADVAAWLAALPRFLFELGGGNAAASQAALALLAGVARCSPPGGPLAAALLQLQPQLAPLWAVVVPASSSSGGTGKAAAAAAAPDAATAASGPRVLVGPLVGLPLATQEQAADLLYHFPAATEQLLRAAAAVALGGAYPTSTAVRLFEVLAARAAAGAAEPAAFCGLLLNLLSGSSSAGLRQCSWQRHAALVAAACSAALRLGDPAAVAAALLPPMLEACADSGNGGGSWATYGLLHLTAALAAAAAVAQQPLQLPAAIVAALPRLMLRLLAGCWQGAGDGGGGDSQLPRETVVELCMQLVCLLPPHQLLQPLLEAVPVSLASQAGAETGGDGGSSTLLPATLHLLQNLLQEQRLRVEVFERQAAVRAALAACTAPCEAVGGATEAGAAALEQLRHLEALCCAVLGG</sequence>
<evidence type="ECO:0000256" key="4">
    <source>
        <dbReference type="SAM" id="MobiDB-lite"/>
    </source>
</evidence>
<dbReference type="InterPro" id="IPR024679">
    <property type="entry name" value="Ipi1_N"/>
</dbReference>
<evidence type="ECO:0000256" key="3">
    <source>
        <dbReference type="ARBA" id="ARBA00023242"/>
    </source>
</evidence>
<feature type="region of interest" description="Disordered" evidence="4">
    <location>
        <begin position="1"/>
        <end position="43"/>
    </location>
</feature>
<dbReference type="GO" id="GO:0005634">
    <property type="term" value="C:nucleus"/>
    <property type="evidence" value="ECO:0007669"/>
    <property type="project" value="UniProtKB-SubCell"/>
</dbReference>
<dbReference type="OrthoDB" id="361362at2759"/>
<feature type="region of interest" description="Disordered" evidence="4">
    <location>
        <begin position="499"/>
        <end position="544"/>
    </location>
</feature>
<dbReference type="SUPFAM" id="SSF48371">
    <property type="entry name" value="ARM repeat"/>
    <property type="match status" value="1"/>
</dbReference>
<keyword evidence="3" id="KW-0539">Nucleus</keyword>
<accession>A0A9D4TQN7</accession>
<dbReference type="EMBL" id="SIDB01000006">
    <property type="protein sequence ID" value="KAI3431796.1"/>
    <property type="molecule type" value="Genomic_DNA"/>
</dbReference>
<comment type="similarity">
    <text evidence="2">Belongs to the IPI1/TEX10 family.</text>
</comment>
<evidence type="ECO:0000256" key="2">
    <source>
        <dbReference type="ARBA" id="ARBA00006427"/>
    </source>
</evidence>
<feature type="compositionally biased region" description="Low complexity" evidence="4">
    <location>
        <begin position="262"/>
        <end position="271"/>
    </location>
</feature>
<dbReference type="Proteomes" id="UP001055712">
    <property type="component" value="Unassembled WGS sequence"/>
</dbReference>